<dbReference type="RefSeq" id="WP_116421383.1">
    <property type="nucleotide sequence ID" value="NZ_NMUF01000028.1"/>
</dbReference>
<evidence type="ECO:0000313" key="3">
    <source>
        <dbReference type="EMBL" id="RFA97299.1"/>
    </source>
</evidence>
<feature type="transmembrane region" description="Helical" evidence="1">
    <location>
        <begin position="92"/>
        <end position="112"/>
    </location>
</feature>
<protein>
    <submittedName>
        <fullName evidence="2">Uncharacterized protein</fullName>
    </submittedName>
</protein>
<dbReference type="Proteomes" id="UP000257123">
    <property type="component" value="Unassembled WGS sequence"/>
</dbReference>
<sequence>MIPAGRIILVLFAASLFFLAPQWGFQQAFYFFFLVSVLVVGLAEYLAHDKSSVALRGGALIIFLLSAFWAVASLSPFREWYAAVVKWTTPGGSAWLGLMLVLAAAAPVIAFVPEAVRMRRRRIPEARCPETPAQAAAEQVPVLARQAQRYPRRRG</sequence>
<dbReference type="Proteomes" id="UP000256877">
    <property type="component" value="Unassembled WGS sequence"/>
</dbReference>
<keyword evidence="1" id="KW-1133">Transmembrane helix</keyword>
<gene>
    <name evidence="2" type="ORF">CGL51_08295</name>
    <name evidence="3" type="ORF">CGL52_09500</name>
</gene>
<keyword evidence="1" id="KW-0472">Membrane</keyword>
<evidence type="ECO:0000256" key="1">
    <source>
        <dbReference type="SAM" id="Phobius"/>
    </source>
</evidence>
<reference evidence="4 5" key="1">
    <citation type="submission" date="2017-07" db="EMBL/GenBank/DDBJ databases">
        <title>Draft genome sequence of aerobic hyperthermophilic archaea, Pyrobaculum aerophilum YKB31 and YKB32.</title>
        <authorList>
            <person name="Mochizuki T."/>
            <person name="Berliner A.J."/>
            <person name="Yoshida-Takashima Y."/>
            <person name="Takaki Y."/>
            <person name="Nunoura T."/>
            <person name="Takai K."/>
        </authorList>
    </citation>
    <scope>NUCLEOTIDE SEQUENCE [LARGE SCALE GENOMIC DNA]</scope>
    <source>
        <strain evidence="2 5">YKB31</strain>
        <strain evidence="3 4">YKB32</strain>
    </source>
</reference>
<evidence type="ECO:0000313" key="5">
    <source>
        <dbReference type="Proteomes" id="UP000257123"/>
    </source>
</evidence>
<feature type="transmembrane region" description="Helical" evidence="1">
    <location>
        <begin position="7"/>
        <end position="23"/>
    </location>
</feature>
<keyword evidence="1" id="KW-0812">Transmembrane</keyword>
<dbReference type="AlphaFoldDB" id="A0A371QXB1"/>
<dbReference type="EMBL" id="NMUF01000028">
    <property type="protein sequence ID" value="RFA97299.1"/>
    <property type="molecule type" value="Genomic_DNA"/>
</dbReference>
<proteinExistence type="predicted"/>
<comment type="caution">
    <text evidence="2">The sequence shown here is derived from an EMBL/GenBank/DDBJ whole genome shotgun (WGS) entry which is preliminary data.</text>
</comment>
<dbReference type="EMBL" id="NMUE01000026">
    <property type="protein sequence ID" value="RFA95065.1"/>
    <property type="molecule type" value="Genomic_DNA"/>
</dbReference>
<feature type="transmembrane region" description="Helical" evidence="1">
    <location>
        <begin position="29"/>
        <end position="46"/>
    </location>
</feature>
<organism evidence="2 5">
    <name type="scientific">Pyrobaculum aerophilum</name>
    <dbReference type="NCBI Taxonomy" id="13773"/>
    <lineage>
        <taxon>Archaea</taxon>
        <taxon>Thermoproteota</taxon>
        <taxon>Thermoprotei</taxon>
        <taxon>Thermoproteales</taxon>
        <taxon>Thermoproteaceae</taxon>
        <taxon>Pyrobaculum</taxon>
    </lineage>
</organism>
<evidence type="ECO:0000313" key="2">
    <source>
        <dbReference type="EMBL" id="RFA95065.1"/>
    </source>
</evidence>
<feature type="transmembrane region" description="Helical" evidence="1">
    <location>
        <begin position="53"/>
        <end position="72"/>
    </location>
</feature>
<accession>A0A371QXB1</accession>
<name>A0A371QXB1_9CREN</name>
<evidence type="ECO:0000313" key="4">
    <source>
        <dbReference type="Proteomes" id="UP000256877"/>
    </source>
</evidence>